<feature type="compositionally biased region" description="Basic and acidic residues" evidence="5">
    <location>
        <begin position="726"/>
        <end position="741"/>
    </location>
</feature>
<evidence type="ECO:0000256" key="5">
    <source>
        <dbReference type="SAM" id="MobiDB-lite"/>
    </source>
</evidence>
<evidence type="ECO:0000256" key="2">
    <source>
        <dbReference type="ARBA" id="ARBA00007354"/>
    </source>
</evidence>
<feature type="region of interest" description="Disordered" evidence="5">
    <location>
        <begin position="416"/>
        <end position="948"/>
    </location>
</feature>
<evidence type="ECO:0000256" key="1">
    <source>
        <dbReference type="ARBA" id="ARBA00004123"/>
    </source>
</evidence>
<feature type="compositionally biased region" description="Basic and acidic residues" evidence="5">
    <location>
        <begin position="897"/>
        <end position="923"/>
    </location>
</feature>
<proteinExistence type="inferred from homology"/>
<dbReference type="Pfam" id="PF18875">
    <property type="entry name" value="AF4_int"/>
    <property type="match status" value="1"/>
</dbReference>
<evidence type="ECO:0000313" key="7">
    <source>
        <dbReference type="EMBL" id="PNJ52664.1"/>
    </source>
</evidence>
<dbReference type="Gene3D" id="6.10.250.2670">
    <property type="match status" value="1"/>
</dbReference>
<keyword evidence="3" id="KW-0597">Phosphoprotein</keyword>
<protein>
    <submittedName>
        <fullName evidence="7">AFF1 isoform 7</fullName>
    </submittedName>
</protein>
<dbReference type="AlphaFoldDB" id="A0A2J8V554"/>
<feature type="compositionally biased region" description="Low complexity" evidence="5">
    <location>
        <begin position="667"/>
        <end position="676"/>
    </location>
</feature>
<comment type="caution">
    <text evidence="7">The sequence shown here is derived from an EMBL/GenBank/DDBJ whole genome shotgun (WGS) entry which is preliminary data.</text>
</comment>
<feature type="compositionally biased region" description="Basic and acidic residues" evidence="5">
    <location>
        <begin position="360"/>
        <end position="377"/>
    </location>
</feature>
<comment type="subcellular location">
    <subcellularLocation>
        <location evidence="1">Nucleus</location>
    </subcellularLocation>
</comment>
<dbReference type="InterPro" id="IPR007797">
    <property type="entry name" value="AF4/FMR2"/>
</dbReference>
<feature type="domain" description="AF4/FMR2 C-terminal homology" evidence="6">
    <location>
        <begin position="940"/>
        <end position="1201"/>
    </location>
</feature>
<feature type="compositionally biased region" description="Basic and acidic residues" evidence="5">
    <location>
        <begin position="810"/>
        <end position="828"/>
    </location>
</feature>
<feature type="compositionally biased region" description="Low complexity" evidence="5">
    <location>
        <begin position="699"/>
        <end position="717"/>
    </location>
</feature>
<feature type="region of interest" description="Disordered" evidence="5">
    <location>
        <begin position="148"/>
        <end position="377"/>
    </location>
</feature>
<feature type="compositionally biased region" description="Basic and acidic residues" evidence="5">
    <location>
        <begin position="297"/>
        <end position="311"/>
    </location>
</feature>
<evidence type="ECO:0000256" key="4">
    <source>
        <dbReference type="ARBA" id="ARBA00023242"/>
    </source>
</evidence>
<organism evidence="7">
    <name type="scientific">Pongo abelii</name>
    <name type="common">Sumatran orangutan</name>
    <name type="synonym">Pongo pygmaeus abelii</name>
    <dbReference type="NCBI Taxonomy" id="9601"/>
    <lineage>
        <taxon>Eukaryota</taxon>
        <taxon>Metazoa</taxon>
        <taxon>Chordata</taxon>
        <taxon>Craniata</taxon>
        <taxon>Vertebrata</taxon>
        <taxon>Euteleostomi</taxon>
        <taxon>Mammalia</taxon>
        <taxon>Eutheria</taxon>
        <taxon>Euarchontoglires</taxon>
        <taxon>Primates</taxon>
        <taxon>Haplorrhini</taxon>
        <taxon>Catarrhini</taxon>
        <taxon>Hominidae</taxon>
        <taxon>Pongo</taxon>
    </lineage>
</organism>
<feature type="compositionally biased region" description="Polar residues" evidence="5">
    <location>
        <begin position="578"/>
        <end position="594"/>
    </location>
</feature>
<feature type="compositionally biased region" description="Basic and acidic residues" evidence="5">
    <location>
        <begin position="680"/>
        <end position="691"/>
    </location>
</feature>
<dbReference type="InterPro" id="IPR043639">
    <property type="entry name" value="AF4_int"/>
</dbReference>
<keyword evidence="4" id="KW-0539">Nucleus</keyword>
<feature type="compositionally biased region" description="Pro residues" evidence="5">
    <location>
        <begin position="319"/>
        <end position="331"/>
    </location>
</feature>
<feature type="compositionally biased region" description="Low complexity" evidence="5">
    <location>
        <begin position="1102"/>
        <end position="1111"/>
    </location>
</feature>
<dbReference type="GO" id="GO:0032783">
    <property type="term" value="C:super elongation complex"/>
    <property type="evidence" value="ECO:0007669"/>
    <property type="project" value="TreeGrafter"/>
</dbReference>
<feature type="compositionally biased region" description="Polar residues" evidence="5">
    <location>
        <begin position="267"/>
        <end position="290"/>
    </location>
</feature>
<evidence type="ECO:0000259" key="6">
    <source>
        <dbReference type="Pfam" id="PF18876"/>
    </source>
</evidence>
<dbReference type="Pfam" id="PF05110">
    <property type="entry name" value="AF-4"/>
    <property type="match status" value="2"/>
</dbReference>
<dbReference type="EMBL" id="NDHI03003433">
    <property type="protein sequence ID" value="PNJ52664.1"/>
    <property type="molecule type" value="Genomic_DNA"/>
</dbReference>
<feature type="compositionally biased region" description="Acidic residues" evidence="5">
    <location>
        <begin position="465"/>
        <end position="489"/>
    </location>
</feature>
<name>A0A2J8V554_PONAB</name>
<reference evidence="7" key="1">
    <citation type="submission" date="2017-12" db="EMBL/GenBank/DDBJ databases">
        <title>High-resolution comparative analysis of great ape genomes.</title>
        <authorList>
            <person name="Pollen A."/>
            <person name="Hastie A."/>
            <person name="Hormozdiari F."/>
            <person name="Dougherty M."/>
            <person name="Liu R."/>
            <person name="Chaisson M."/>
            <person name="Hoppe E."/>
            <person name="Hill C."/>
            <person name="Pang A."/>
            <person name="Hillier L."/>
            <person name="Baker C."/>
            <person name="Armstrong J."/>
            <person name="Shendure J."/>
            <person name="Paten B."/>
            <person name="Wilson R."/>
            <person name="Chao H."/>
            <person name="Schneider V."/>
            <person name="Ventura M."/>
            <person name="Kronenberg Z."/>
            <person name="Murali S."/>
            <person name="Gordon D."/>
            <person name="Cantsilieris S."/>
            <person name="Munson K."/>
            <person name="Nelson B."/>
            <person name="Raja A."/>
            <person name="Underwood J."/>
            <person name="Diekhans M."/>
            <person name="Fiddes I."/>
            <person name="Haussler D."/>
            <person name="Eichler E."/>
        </authorList>
    </citation>
    <scope>NUCLEOTIDE SEQUENCE [LARGE SCALE GENOMIC DNA]</scope>
    <source>
        <strain evidence="7">Susie</strain>
    </source>
</reference>
<dbReference type="PANTHER" id="PTHR10528">
    <property type="entry name" value="AF4/FMR2 FAMILY MEMBER"/>
    <property type="match status" value="1"/>
</dbReference>
<accession>A0A2J8V554</accession>
<dbReference type="GO" id="GO:0010468">
    <property type="term" value="P:regulation of gene expression"/>
    <property type="evidence" value="ECO:0007669"/>
    <property type="project" value="InterPro"/>
</dbReference>
<comment type="similarity">
    <text evidence="2">Belongs to the AF4 family.</text>
</comment>
<feature type="compositionally biased region" description="Low complexity" evidence="5">
    <location>
        <begin position="454"/>
        <end position="464"/>
    </location>
</feature>
<feature type="compositionally biased region" description="Polar residues" evidence="5">
    <location>
        <begin position="417"/>
        <end position="447"/>
    </location>
</feature>
<gene>
    <name evidence="7" type="ORF">CR201_G0022435</name>
</gene>
<evidence type="ECO:0000256" key="3">
    <source>
        <dbReference type="ARBA" id="ARBA00022553"/>
    </source>
</evidence>
<dbReference type="InterPro" id="IPR043640">
    <property type="entry name" value="AF4/FMR2_CHD"/>
</dbReference>
<dbReference type="PANTHER" id="PTHR10528:SF6">
    <property type="entry name" value="AF4_FMR2 FAMILY MEMBER 1"/>
    <property type="match status" value="1"/>
</dbReference>
<feature type="compositionally biased region" description="Basic and acidic residues" evidence="5">
    <location>
        <begin position="529"/>
        <end position="538"/>
    </location>
</feature>
<feature type="region of interest" description="Disordered" evidence="5">
    <location>
        <begin position="1083"/>
        <end position="1111"/>
    </location>
</feature>
<dbReference type="Pfam" id="PF18876">
    <property type="entry name" value="AFF4_CHD"/>
    <property type="match status" value="1"/>
</dbReference>
<sequence length="1202" mass="131001">MAFTERVNSSGNRENISQNQMEEHLDILVFAFQRVEMETLQPYQELNIIKDSKNSQVLYNDDRNLLRIREKERRNQEAHQEKEAFPEKIPLFGEPYKTAKGDELSSRIQNMLGNYEEVKEFLSTKSHTHRLDAPENRLGKPKYPLIPDKGSSIPSSSFHTSVHHQSIHTPASGPLSVGNISHNPKMAQPRTEPMPSLHAKSCGPPDSQHLTQDRLGQEGFGSSHHKKGDRRADGDHCASVTDSAPEREPSPLISSLPSPVPPLSPIHSNQQTLPRTQGSSKVHGSNNNSKGCCPAKSPKDLAVKVHDKETPQDSLVAPAQPPSQTFPPPSLPSKSVAMQQKPTAYVRPMDGQDQAPSESPELKPLPEDYRQQTFEKTDLKVPAKAKLTKLKMPSQSVEQTYSNEVHCVEEILKDSQHVSSVTQNQKQYDTSSKTHSNSQQGTSSAPQSLPEPVASAHSSSAESESTSDSDSSSDSESESSSSDSEENEPLETPAPEPEPPTTNKWQLDNWLTKVSQPAAPLEGPGSTEPPRRHPESKGSSDSATSQEHSESKDPPPKSSSKALRAPPEAPHPGKRSCQKSPAQQEPPQRQTVGTKQPKKPVKASARAGSRASLQGEREPGLLPYGSRDQTSKDKPKVKTKGRPRAAASNEPKPAVPPSSEKKKHKSSLPAPSKAPSGPEPTKDNVEDRSPEHFALVPLTQSQGPPHSGSGSGSRTSGCRQAVVVQEDSRKDRLPLPLRDTKLLSPLRDTPPPQSLMVKITLDLLSRIPQPPGKRSRQRKAEDKQPPAGKKHSSEKRSSDSSSKLAKKRKGEAERDCDNKKIRLEKEIKSQSSSSSSSHKESSKTKPSSQSSKKEMLPPPPVSSSSQKPAKPAHKRSRREADTCGQDPPKSASSTKSNHKDSSIPKQRRVEGKGSRSSSEHKGSSGDTANPFPVPSLPNGNSKPGKPQVKFDKQQADLHMREAKKMKQKAELMTDKVGKAFKYLEAVLSFIECGIATESESQASKSAYSVYSETVDLIKFIMSLKSFSDATAPTQEKIFAVLCMRCQSILNMAMFRCKKDIAIKYSRTLNKHFESSSKVAQAPSPCIARSTGTPSPLSPMPSPASSVGSQSSAGSVGSSGVAATISTPVTIQNMTSSYVTITSHVLTAFDLWEQAEALTRKNKEFFARLSTNVCTLALNSSLVDLVHYTRQGFQQLQELTKTP</sequence>